<name>A0A9C9EMR8_UNCW3</name>
<dbReference type="Gene3D" id="3.30.460.40">
    <property type="match status" value="1"/>
</dbReference>
<dbReference type="AlphaFoldDB" id="A0A9C9EMR8"/>
<comment type="caution">
    <text evidence="2">The sequence shown here is derived from an EMBL/GenBank/DDBJ whole genome shotgun (WGS) entry which is preliminary data.</text>
</comment>
<organism evidence="2 3">
    <name type="scientific">candidate division WOR-3 bacterium</name>
    <dbReference type="NCBI Taxonomy" id="2052148"/>
    <lineage>
        <taxon>Bacteria</taxon>
        <taxon>Bacteria division WOR-3</taxon>
    </lineage>
</organism>
<dbReference type="Pfam" id="PF19502">
    <property type="entry name" value="DUF6036"/>
    <property type="match status" value="1"/>
</dbReference>
<evidence type="ECO:0000313" key="3">
    <source>
        <dbReference type="Proteomes" id="UP000885826"/>
    </source>
</evidence>
<dbReference type="Proteomes" id="UP000885826">
    <property type="component" value="Unassembled WGS sequence"/>
</dbReference>
<dbReference type="InterPro" id="IPR045792">
    <property type="entry name" value="DUF6036"/>
</dbReference>
<dbReference type="InterPro" id="IPR043519">
    <property type="entry name" value="NT_sf"/>
</dbReference>
<feature type="domain" description="DUF6036" evidence="1">
    <location>
        <begin position="13"/>
        <end position="145"/>
    </location>
</feature>
<dbReference type="EMBL" id="DRIG01000064">
    <property type="protein sequence ID" value="HEC78677.1"/>
    <property type="molecule type" value="Genomic_DNA"/>
</dbReference>
<dbReference type="SUPFAM" id="SSF81301">
    <property type="entry name" value="Nucleotidyltransferase"/>
    <property type="match status" value="1"/>
</dbReference>
<evidence type="ECO:0000259" key="1">
    <source>
        <dbReference type="Pfam" id="PF19502"/>
    </source>
</evidence>
<evidence type="ECO:0000313" key="2">
    <source>
        <dbReference type="EMBL" id="HEC78677.1"/>
    </source>
</evidence>
<protein>
    <recommendedName>
        <fullName evidence="1">DUF6036 domain-containing protein</fullName>
    </recommendedName>
</protein>
<reference evidence="2" key="1">
    <citation type="journal article" date="2020" name="mSystems">
        <title>Genome- and Community-Level Interaction Insights into Carbon Utilization and Element Cycling Functions of Hydrothermarchaeota in Hydrothermal Sediment.</title>
        <authorList>
            <person name="Zhou Z."/>
            <person name="Liu Y."/>
            <person name="Xu W."/>
            <person name="Pan J."/>
            <person name="Luo Z.H."/>
            <person name="Li M."/>
        </authorList>
    </citation>
    <scope>NUCLEOTIDE SEQUENCE</scope>
    <source>
        <strain evidence="2">HyVt-388</strain>
    </source>
</reference>
<gene>
    <name evidence="2" type="ORF">ENI34_05995</name>
</gene>
<sequence>MFNKLLANIAKSLNTKKIDYMVIGGQAVLLYGEPRFTKDIDITLGLDLSGLNLIIDIVSHLRLTILPDSIEEFVKQTMVLPTLDPKTGLRVDFIFSYSNYEREALKRIKKVKFGRVDVNFASLEDVVIHKIISGRPRDIEDIKIMLLKNPGFDRNYITLWLQKFDRVLKQKYNRVFKKIEKEIED</sequence>
<accession>A0A9C9EMR8</accession>
<proteinExistence type="predicted"/>